<comment type="catalytic activity">
    <reaction evidence="3">
        <text>N(6)-[(R)-lipoyl]-L-lysyl-[protein] + 3-methyl-2-oxobutanoate + H(+) = N(6)-[(R)-S(8)-2-methylpropanoyldihydrolipoyl]-L-lysyl-[protein] + CO2</text>
        <dbReference type="Rhea" id="RHEA:13457"/>
        <dbReference type="Rhea" id="RHEA-COMP:10474"/>
        <dbReference type="Rhea" id="RHEA-COMP:10497"/>
        <dbReference type="ChEBI" id="CHEBI:11851"/>
        <dbReference type="ChEBI" id="CHEBI:15378"/>
        <dbReference type="ChEBI" id="CHEBI:16526"/>
        <dbReference type="ChEBI" id="CHEBI:83099"/>
        <dbReference type="ChEBI" id="CHEBI:83142"/>
        <dbReference type="EC" id="1.2.4.4"/>
    </reaction>
    <physiologicalReaction direction="left-to-right" evidence="3">
        <dbReference type="Rhea" id="RHEA:13458"/>
    </physiologicalReaction>
</comment>
<dbReference type="Gene3D" id="3.40.50.970">
    <property type="match status" value="1"/>
</dbReference>
<comment type="cofactor">
    <cofactor evidence="1">
        <name>thiamine diphosphate</name>
        <dbReference type="ChEBI" id="CHEBI:58937"/>
    </cofactor>
</comment>
<feature type="domain" description="Transketolase-like pyrimidine-binding" evidence="5">
    <location>
        <begin position="36"/>
        <end position="167"/>
    </location>
</feature>
<evidence type="ECO:0000256" key="3">
    <source>
        <dbReference type="ARBA" id="ARBA00051764"/>
    </source>
</evidence>
<evidence type="ECO:0000259" key="5">
    <source>
        <dbReference type="SMART" id="SM00861"/>
    </source>
</evidence>
<keyword evidence="2" id="KW-0560">Oxidoreductase</keyword>
<reference evidence="6 7" key="1">
    <citation type="journal article" date="2022" name="Nat. Plants">
        <title>Genomes of leafy and leafless Platanthera orchids illuminate the evolution of mycoheterotrophy.</title>
        <authorList>
            <person name="Li M.H."/>
            <person name="Liu K.W."/>
            <person name="Li Z."/>
            <person name="Lu H.C."/>
            <person name="Ye Q.L."/>
            <person name="Zhang D."/>
            <person name="Wang J.Y."/>
            <person name="Li Y.F."/>
            <person name="Zhong Z.M."/>
            <person name="Liu X."/>
            <person name="Yu X."/>
            <person name="Liu D.K."/>
            <person name="Tu X.D."/>
            <person name="Liu B."/>
            <person name="Hao Y."/>
            <person name="Liao X.Y."/>
            <person name="Jiang Y.T."/>
            <person name="Sun W.H."/>
            <person name="Chen J."/>
            <person name="Chen Y.Q."/>
            <person name="Ai Y."/>
            <person name="Zhai J.W."/>
            <person name="Wu S.S."/>
            <person name="Zhou Z."/>
            <person name="Hsiao Y.Y."/>
            <person name="Wu W.L."/>
            <person name="Chen Y.Y."/>
            <person name="Lin Y.F."/>
            <person name="Hsu J.L."/>
            <person name="Li C.Y."/>
            <person name="Wang Z.W."/>
            <person name="Zhao X."/>
            <person name="Zhong W.Y."/>
            <person name="Ma X.K."/>
            <person name="Ma L."/>
            <person name="Huang J."/>
            <person name="Chen G.Z."/>
            <person name="Huang M.Z."/>
            <person name="Huang L."/>
            <person name="Peng D.H."/>
            <person name="Luo Y.B."/>
            <person name="Zou S.Q."/>
            <person name="Chen S.P."/>
            <person name="Lan S."/>
            <person name="Tsai W.C."/>
            <person name="Van de Peer Y."/>
            <person name="Liu Z.J."/>
        </authorList>
    </citation>
    <scope>NUCLEOTIDE SEQUENCE [LARGE SCALE GENOMIC DNA]</scope>
    <source>
        <strain evidence="6">Lor288</strain>
    </source>
</reference>
<gene>
    <name evidence="6" type="ORF">KSP40_PGU014369</name>
</gene>
<comment type="caution">
    <text evidence="6">The sequence shown here is derived from an EMBL/GenBank/DDBJ whole genome shotgun (WGS) entry which is preliminary data.</text>
</comment>
<dbReference type="InterPro" id="IPR005475">
    <property type="entry name" value="Transketolase-like_Pyr-bd"/>
</dbReference>
<dbReference type="PANTHER" id="PTHR42980">
    <property type="entry name" value="2-OXOISOVALERATE DEHYDROGENASE SUBUNIT BETA-RELATED"/>
    <property type="match status" value="1"/>
</dbReference>
<evidence type="ECO:0000256" key="1">
    <source>
        <dbReference type="ARBA" id="ARBA00001964"/>
    </source>
</evidence>
<feature type="transmembrane region" description="Helical" evidence="4">
    <location>
        <begin position="94"/>
        <end position="115"/>
    </location>
</feature>
<dbReference type="Proteomes" id="UP001412067">
    <property type="component" value="Unassembled WGS sequence"/>
</dbReference>
<dbReference type="Pfam" id="PF02779">
    <property type="entry name" value="Transket_pyr"/>
    <property type="match status" value="1"/>
</dbReference>
<evidence type="ECO:0000313" key="6">
    <source>
        <dbReference type="EMBL" id="KAK8964480.1"/>
    </source>
</evidence>
<protein>
    <recommendedName>
        <fullName evidence="5">Transketolase-like pyrimidine-binding domain-containing protein</fullName>
    </recommendedName>
</protein>
<keyword evidence="4" id="KW-1133">Transmembrane helix</keyword>
<name>A0ABR2MK32_9ASPA</name>
<evidence type="ECO:0000256" key="2">
    <source>
        <dbReference type="ARBA" id="ARBA00023002"/>
    </source>
</evidence>
<dbReference type="PANTHER" id="PTHR42980:SF1">
    <property type="entry name" value="2-OXOISOVALERATE DEHYDROGENASE SUBUNIT BETA, MITOCHONDRIAL"/>
    <property type="match status" value="1"/>
</dbReference>
<dbReference type="EMBL" id="JBBWWR010000007">
    <property type="protein sequence ID" value="KAK8964480.1"/>
    <property type="molecule type" value="Genomic_DNA"/>
</dbReference>
<evidence type="ECO:0000256" key="4">
    <source>
        <dbReference type="SAM" id="Phobius"/>
    </source>
</evidence>
<keyword evidence="7" id="KW-1185">Reference proteome</keyword>
<proteinExistence type="predicted"/>
<dbReference type="SUPFAM" id="SSF52518">
    <property type="entry name" value="Thiamin diphosphate-binding fold (THDP-binding)"/>
    <property type="match status" value="1"/>
</dbReference>
<accession>A0ABR2MK32</accession>
<evidence type="ECO:0000313" key="7">
    <source>
        <dbReference type="Proteomes" id="UP001412067"/>
    </source>
</evidence>
<organism evidence="6 7">
    <name type="scientific">Platanthera guangdongensis</name>
    <dbReference type="NCBI Taxonomy" id="2320717"/>
    <lineage>
        <taxon>Eukaryota</taxon>
        <taxon>Viridiplantae</taxon>
        <taxon>Streptophyta</taxon>
        <taxon>Embryophyta</taxon>
        <taxon>Tracheophyta</taxon>
        <taxon>Spermatophyta</taxon>
        <taxon>Magnoliopsida</taxon>
        <taxon>Liliopsida</taxon>
        <taxon>Asparagales</taxon>
        <taxon>Orchidaceae</taxon>
        <taxon>Orchidoideae</taxon>
        <taxon>Orchideae</taxon>
        <taxon>Orchidinae</taxon>
        <taxon>Platanthera</taxon>
    </lineage>
</organism>
<dbReference type="SMART" id="SM00861">
    <property type="entry name" value="Transket_pyr"/>
    <property type="match status" value="1"/>
</dbReference>
<keyword evidence="4" id="KW-0812">Transmembrane</keyword>
<dbReference type="InterPro" id="IPR029061">
    <property type="entry name" value="THDP-binding"/>
</dbReference>
<keyword evidence="4" id="KW-0472">Membrane</keyword>
<sequence>MEMVVRRGIGRGISAARRSFSTSIEAEKPTGEGKPINLFSAINQALHIALETDPRAYVFGEDVGFGGVFRCTTGLADRFGRSRVFNTPLCEQGIAGFAIGLAAMVILGPIMLLPLETELLQKSNSQTISFLPLTRHASTWIRTLSADDVGAWEIKEAVRLTRRSWQMRCCHCRMQSCRVLSCKGSVAEAEGRRVWRRRPGSMDAAKSVDECAVEAV</sequence>